<dbReference type="PANTHER" id="PTHR24173:SF74">
    <property type="entry name" value="ANKYRIN REPEAT DOMAIN-CONTAINING PROTEIN 16"/>
    <property type="match status" value="1"/>
</dbReference>
<feature type="non-terminal residue" evidence="4">
    <location>
        <position position="277"/>
    </location>
</feature>
<keyword evidence="2 3" id="KW-0040">ANK repeat</keyword>
<dbReference type="Gene3D" id="1.25.40.20">
    <property type="entry name" value="Ankyrin repeat-containing domain"/>
    <property type="match status" value="2"/>
</dbReference>
<accession>A0A1B6FF06</accession>
<sequence length="277" mass="31597">MEYSCCLPSLHSAVGQLQENEVKTLVDKGVDINELAAEGYTALHISVRRDCSLVITKLLIAAGADTSYQTNHGFTPLHEAVRYCSLQNTRLLLRHNVNFKIRDLQGLSPLDWAIYNLGSEMLEGAPHLMTAASKIMEELLDWGTPYSLESLTETFLRCDNYSKECALRIIWRHSLKLKCANLPYHKRLLFGESHYISYKSQCLVEFVRIKCTKVDSHSLYCMFSSCTSVLSVNDMVELIWTPEFLTEFPIYGSLLQAKFARKKKRQELLSSAEERLT</sequence>
<feature type="repeat" description="ANK" evidence="3">
    <location>
        <begin position="38"/>
        <end position="71"/>
    </location>
</feature>
<evidence type="ECO:0000256" key="1">
    <source>
        <dbReference type="ARBA" id="ARBA00022737"/>
    </source>
</evidence>
<dbReference type="Pfam" id="PF12796">
    <property type="entry name" value="Ank_2"/>
    <property type="match status" value="1"/>
</dbReference>
<evidence type="ECO:0000256" key="2">
    <source>
        <dbReference type="ARBA" id="ARBA00023043"/>
    </source>
</evidence>
<feature type="repeat" description="ANK" evidence="3">
    <location>
        <begin position="72"/>
        <end position="104"/>
    </location>
</feature>
<dbReference type="InterPro" id="IPR002110">
    <property type="entry name" value="Ankyrin_rpt"/>
</dbReference>
<reference evidence="4" key="1">
    <citation type="submission" date="2015-11" db="EMBL/GenBank/DDBJ databases">
        <title>De novo transcriptome assembly of four potential Pierce s Disease insect vectors from Arizona vineyards.</title>
        <authorList>
            <person name="Tassone E.E."/>
        </authorList>
    </citation>
    <scope>NUCLEOTIDE SEQUENCE</scope>
</reference>
<gene>
    <name evidence="4" type="ORF">g.9106</name>
</gene>
<dbReference type="EMBL" id="GECZ01020999">
    <property type="protein sequence ID" value="JAS48770.1"/>
    <property type="molecule type" value="Transcribed_RNA"/>
</dbReference>
<dbReference type="PANTHER" id="PTHR24173">
    <property type="entry name" value="ANKYRIN REPEAT CONTAINING"/>
    <property type="match status" value="1"/>
</dbReference>
<dbReference type="AlphaFoldDB" id="A0A1B6FF06"/>
<dbReference type="PROSITE" id="PS50088">
    <property type="entry name" value="ANK_REPEAT"/>
    <property type="match status" value="2"/>
</dbReference>
<protein>
    <submittedName>
        <fullName evidence="4">Uncharacterized protein</fullName>
    </submittedName>
</protein>
<dbReference type="SUPFAM" id="SSF48403">
    <property type="entry name" value="Ankyrin repeat"/>
    <property type="match status" value="1"/>
</dbReference>
<evidence type="ECO:0000256" key="3">
    <source>
        <dbReference type="PROSITE-ProRule" id="PRU00023"/>
    </source>
</evidence>
<organism evidence="4">
    <name type="scientific">Cuerna arida</name>
    <dbReference type="NCBI Taxonomy" id="1464854"/>
    <lineage>
        <taxon>Eukaryota</taxon>
        <taxon>Metazoa</taxon>
        <taxon>Ecdysozoa</taxon>
        <taxon>Arthropoda</taxon>
        <taxon>Hexapoda</taxon>
        <taxon>Insecta</taxon>
        <taxon>Pterygota</taxon>
        <taxon>Neoptera</taxon>
        <taxon>Paraneoptera</taxon>
        <taxon>Hemiptera</taxon>
        <taxon>Auchenorrhyncha</taxon>
        <taxon>Membracoidea</taxon>
        <taxon>Cicadellidae</taxon>
        <taxon>Cicadellinae</taxon>
        <taxon>Proconiini</taxon>
        <taxon>Cuerna</taxon>
    </lineage>
</organism>
<evidence type="ECO:0000313" key="4">
    <source>
        <dbReference type="EMBL" id="JAS48770.1"/>
    </source>
</evidence>
<keyword evidence="1" id="KW-0677">Repeat</keyword>
<dbReference type="PROSITE" id="PS50297">
    <property type="entry name" value="ANK_REP_REGION"/>
    <property type="match status" value="2"/>
</dbReference>
<dbReference type="InterPro" id="IPR036770">
    <property type="entry name" value="Ankyrin_rpt-contain_sf"/>
</dbReference>
<proteinExistence type="predicted"/>
<dbReference type="SMART" id="SM00248">
    <property type="entry name" value="ANK"/>
    <property type="match status" value="4"/>
</dbReference>
<name>A0A1B6FF06_9HEMI</name>